<dbReference type="Proteomes" id="UP000547674">
    <property type="component" value="Unassembled WGS sequence"/>
</dbReference>
<feature type="non-terminal residue" evidence="1">
    <location>
        <position position="1"/>
    </location>
</feature>
<accession>A0A7Y2EB53</accession>
<reference evidence="1 2" key="1">
    <citation type="submission" date="2020-03" db="EMBL/GenBank/DDBJ databases">
        <title>Metabolic flexibility allows generalist bacteria to become dominant in a frequently disturbed ecosystem.</title>
        <authorList>
            <person name="Chen Y.-J."/>
            <person name="Leung P.M."/>
            <person name="Bay S.K."/>
            <person name="Hugenholtz P."/>
            <person name="Kessler A.J."/>
            <person name="Shelley G."/>
            <person name="Waite D.W."/>
            <person name="Cook P.L."/>
            <person name="Greening C."/>
        </authorList>
    </citation>
    <scope>NUCLEOTIDE SEQUENCE [LARGE SCALE GENOMIC DNA]</scope>
    <source>
        <strain evidence="1">SS_bin_28</strain>
    </source>
</reference>
<comment type="caution">
    <text evidence="1">The sequence shown here is derived from an EMBL/GenBank/DDBJ whole genome shotgun (WGS) entry which is preliminary data.</text>
</comment>
<gene>
    <name evidence="1" type="ORF">HKN21_17500</name>
</gene>
<proteinExistence type="predicted"/>
<evidence type="ECO:0000313" key="2">
    <source>
        <dbReference type="Proteomes" id="UP000547674"/>
    </source>
</evidence>
<protein>
    <submittedName>
        <fullName evidence="1">Uncharacterized protein</fullName>
    </submittedName>
</protein>
<organism evidence="1 2">
    <name type="scientific">Eiseniibacteriota bacterium</name>
    <dbReference type="NCBI Taxonomy" id="2212470"/>
    <lineage>
        <taxon>Bacteria</taxon>
        <taxon>Candidatus Eiseniibacteriota</taxon>
    </lineage>
</organism>
<dbReference type="AlphaFoldDB" id="A0A7Y2EB53"/>
<dbReference type="EMBL" id="JABDJR010000700">
    <property type="protein sequence ID" value="NNF08561.1"/>
    <property type="molecule type" value="Genomic_DNA"/>
</dbReference>
<sequence length="222" mass="22819">AETIIVRSGQVGGSPGTVPTTSYVSSPDDIFTVLTGPSMLPLRGSSFTAVDFAAADAGSSAVLISPHPTAWPALTLSTDPDARWINHIHGLIFQCCGSGIPAKSVLFSAPFNVTTPGTNPATVTCTFAGDDRLGDAPTGPNPIGVYVNGVPLNSGFSGPVIGVEYTATDNNVPVTQGQNRIYFYTRDTAGSVSGLICSCTIEVGAPTPVEEASWGSIKTRND</sequence>
<evidence type="ECO:0000313" key="1">
    <source>
        <dbReference type="EMBL" id="NNF08561.1"/>
    </source>
</evidence>
<name>A0A7Y2EB53_UNCEI</name>